<organism evidence="6 7">
    <name type="scientific">Blastopirellula marina</name>
    <dbReference type="NCBI Taxonomy" id="124"/>
    <lineage>
        <taxon>Bacteria</taxon>
        <taxon>Pseudomonadati</taxon>
        <taxon>Planctomycetota</taxon>
        <taxon>Planctomycetia</taxon>
        <taxon>Pirellulales</taxon>
        <taxon>Pirellulaceae</taxon>
        <taxon>Blastopirellula</taxon>
    </lineage>
</organism>
<dbReference type="GO" id="GO:0008745">
    <property type="term" value="F:N-acetylmuramoyl-L-alanine amidase activity"/>
    <property type="evidence" value="ECO:0007669"/>
    <property type="project" value="UniProtKB-EC"/>
</dbReference>
<dbReference type="EMBL" id="PUHZ01000025">
    <property type="protein sequence ID" value="PQO42338.1"/>
    <property type="molecule type" value="Genomic_DNA"/>
</dbReference>
<dbReference type="AlphaFoldDB" id="A0A2S8GD02"/>
<dbReference type="SMART" id="SM00646">
    <property type="entry name" value="Ami_3"/>
    <property type="match status" value="1"/>
</dbReference>
<dbReference type="CDD" id="cd02696">
    <property type="entry name" value="MurNAc-LAA"/>
    <property type="match status" value="1"/>
</dbReference>
<evidence type="ECO:0000313" key="6">
    <source>
        <dbReference type="EMBL" id="PQO42338.1"/>
    </source>
</evidence>
<proteinExistence type="predicted"/>
<dbReference type="PANTHER" id="PTHR30404:SF0">
    <property type="entry name" value="N-ACETYLMURAMOYL-L-ALANINE AMIDASE AMIC"/>
    <property type="match status" value="1"/>
</dbReference>
<feature type="region of interest" description="Disordered" evidence="4">
    <location>
        <begin position="50"/>
        <end position="70"/>
    </location>
</feature>
<evidence type="ECO:0000256" key="1">
    <source>
        <dbReference type="ARBA" id="ARBA00001561"/>
    </source>
</evidence>
<dbReference type="InterPro" id="IPR002508">
    <property type="entry name" value="MurNAc-LAA_cat"/>
</dbReference>
<name>A0A2S8GD02_9BACT</name>
<reference evidence="6 7" key="1">
    <citation type="submission" date="2018-02" db="EMBL/GenBank/DDBJ databases">
        <title>Comparative genomes isolates from brazilian mangrove.</title>
        <authorList>
            <person name="Araujo J.E."/>
            <person name="Taketani R.G."/>
            <person name="Silva M.C.P."/>
            <person name="Loureco M.V."/>
            <person name="Andreote F.D."/>
        </authorList>
    </citation>
    <scope>NUCLEOTIDE SEQUENCE [LARGE SCALE GENOMIC DNA]</scope>
    <source>
        <strain evidence="6 7">Nap-Phe MGV</strain>
    </source>
</reference>
<dbReference type="GO" id="GO:0009253">
    <property type="term" value="P:peptidoglycan catabolic process"/>
    <property type="evidence" value="ECO:0007669"/>
    <property type="project" value="InterPro"/>
</dbReference>
<dbReference type="PANTHER" id="PTHR30404">
    <property type="entry name" value="N-ACETYLMURAMOYL-L-ALANINE AMIDASE"/>
    <property type="match status" value="1"/>
</dbReference>
<dbReference type="GO" id="GO:0030288">
    <property type="term" value="C:outer membrane-bounded periplasmic space"/>
    <property type="evidence" value="ECO:0007669"/>
    <property type="project" value="TreeGrafter"/>
</dbReference>
<dbReference type="SUPFAM" id="SSF53187">
    <property type="entry name" value="Zn-dependent exopeptidases"/>
    <property type="match status" value="1"/>
</dbReference>
<dbReference type="Proteomes" id="UP000237819">
    <property type="component" value="Unassembled WGS sequence"/>
</dbReference>
<accession>A0A2S8GD02</accession>
<evidence type="ECO:0000256" key="3">
    <source>
        <dbReference type="ARBA" id="ARBA00022801"/>
    </source>
</evidence>
<comment type="caution">
    <text evidence="6">The sequence shown here is derived from an EMBL/GenBank/DDBJ whole genome shotgun (WGS) entry which is preliminary data.</text>
</comment>
<comment type="catalytic activity">
    <reaction evidence="1">
        <text>Hydrolyzes the link between N-acetylmuramoyl residues and L-amino acid residues in certain cell-wall glycopeptides.</text>
        <dbReference type="EC" id="3.5.1.28"/>
    </reaction>
</comment>
<keyword evidence="3" id="KW-0378">Hydrolase</keyword>
<dbReference type="Pfam" id="PF01520">
    <property type="entry name" value="Amidase_3"/>
    <property type="match status" value="1"/>
</dbReference>
<feature type="domain" description="MurNAc-LAA" evidence="5">
    <location>
        <begin position="111"/>
        <end position="228"/>
    </location>
</feature>
<protein>
    <recommendedName>
        <fullName evidence="2">N-acetylmuramoyl-L-alanine amidase</fullName>
        <ecNumber evidence="2">3.5.1.28</ecNumber>
    </recommendedName>
</protein>
<dbReference type="InterPro" id="IPR050695">
    <property type="entry name" value="N-acetylmuramoyl_amidase_3"/>
</dbReference>
<dbReference type="Gene3D" id="3.40.630.40">
    <property type="entry name" value="Zn-dependent exopeptidases"/>
    <property type="match status" value="1"/>
</dbReference>
<gene>
    <name evidence="6" type="ORF">C5Y93_28800</name>
</gene>
<dbReference type="EC" id="3.5.1.28" evidence="2"/>
<sequence>MTSDFVTVDFPSTRFTMSFNAYARQFVLSLIVLSTLAWTAKAQTVVIDPGHGGTERVNGSSPNNAKGPKGTLEKDLTLDVALKTAEVLREQGIEVIMTRDKDVNLGLADRALVAKNAKADAFLSIHFNGWKTPDVQGTETFRHENASDDSNSEQLAKRVLAAVLKVTGYKNRGVKTARFGVLNPQHHDDKTAACLLEISFMTDPKDEARLADEKYRQQLAEAIAGAVAEHVKK</sequence>
<evidence type="ECO:0000256" key="4">
    <source>
        <dbReference type="SAM" id="MobiDB-lite"/>
    </source>
</evidence>
<evidence type="ECO:0000256" key="2">
    <source>
        <dbReference type="ARBA" id="ARBA00011901"/>
    </source>
</evidence>
<evidence type="ECO:0000313" key="7">
    <source>
        <dbReference type="Proteomes" id="UP000237819"/>
    </source>
</evidence>
<evidence type="ECO:0000259" key="5">
    <source>
        <dbReference type="SMART" id="SM00646"/>
    </source>
</evidence>